<dbReference type="Proteomes" id="UP000696485">
    <property type="component" value="Unassembled WGS sequence"/>
</dbReference>
<sequence>MTTTASLWNVDTTLIRTVLHYSNTTLTPDTTRTTTIATISPTPNIHSLTAVDTRTTPPTHQITPQRLPPPNIGRILLLHSPTALLRITQCQHQGRVSPLDIRITPTITLDLLGKLPTLAIQPILDHDRCHPHQGHPDLSQHILEPTERTLVRTIIHAILRHRNPMDRRLQGLSTTILILAPAIS</sequence>
<dbReference type="AlphaFoldDB" id="A0A9P5SJS4"/>
<gene>
    <name evidence="1" type="ORF">BG006_005621</name>
</gene>
<comment type="caution">
    <text evidence="1">The sequence shown here is derived from an EMBL/GenBank/DDBJ whole genome shotgun (WGS) entry which is preliminary data.</text>
</comment>
<dbReference type="EMBL" id="JAAAUY010000318">
    <property type="protein sequence ID" value="KAF9331509.1"/>
    <property type="molecule type" value="Genomic_DNA"/>
</dbReference>
<reference evidence="1" key="1">
    <citation type="journal article" date="2020" name="Fungal Divers.">
        <title>Resolving the Mortierellaceae phylogeny through synthesis of multi-gene phylogenetics and phylogenomics.</title>
        <authorList>
            <person name="Vandepol N."/>
            <person name="Liber J."/>
            <person name="Desiro A."/>
            <person name="Na H."/>
            <person name="Kennedy M."/>
            <person name="Barry K."/>
            <person name="Grigoriev I.V."/>
            <person name="Miller A.N."/>
            <person name="O'Donnell K."/>
            <person name="Stajich J.E."/>
            <person name="Bonito G."/>
        </authorList>
    </citation>
    <scope>NUCLEOTIDE SEQUENCE</scope>
    <source>
        <strain evidence="1">NVP1</strain>
    </source>
</reference>
<name>A0A9P5SJS4_9FUNG</name>
<evidence type="ECO:0000313" key="1">
    <source>
        <dbReference type="EMBL" id="KAF9331509.1"/>
    </source>
</evidence>
<keyword evidence="2" id="KW-1185">Reference proteome</keyword>
<organism evidence="1 2">
    <name type="scientific">Podila minutissima</name>
    <dbReference type="NCBI Taxonomy" id="64525"/>
    <lineage>
        <taxon>Eukaryota</taxon>
        <taxon>Fungi</taxon>
        <taxon>Fungi incertae sedis</taxon>
        <taxon>Mucoromycota</taxon>
        <taxon>Mortierellomycotina</taxon>
        <taxon>Mortierellomycetes</taxon>
        <taxon>Mortierellales</taxon>
        <taxon>Mortierellaceae</taxon>
        <taxon>Podila</taxon>
    </lineage>
</organism>
<accession>A0A9P5SJS4</accession>
<protein>
    <submittedName>
        <fullName evidence="1">Uncharacterized protein</fullName>
    </submittedName>
</protein>
<proteinExistence type="predicted"/>
<evidence type="ECO:0000313" key="2">
    <source>
        <dbReference type="Proteomes" id="UP000696485"/>
    </source>
</evidence>